<organism evidence="1 2">
    <name type="scientific">Intoshia linei</name>
    <dbReference type="NCBI Taxonomy" id="1819745"/>
    <lineage>
        <taxon>Eukaryota</taxon>
        <taxon>Metazoa</taxon>
        <taxon>Spiralia</taxon>
        <taxon>Lophotrochozoa</taxon>
        <taxon>Mesozoa</taxon>
        <taxon>Orthonectida</taxon>
        <taxon>Rhopaluridae</taxon>
        <taxon>Intoshia</taxon>
    </lineage>
</organism>
<gene>
    <name evidence="1" type="ORF">A3Q56_05403</name>
</gene>
<dbReference type="Proteomes" id="UP000078046">
    <property type="component" value="Unassembled WGS sequence"/>
</dbReference>
<evidence type="ECO:0000313" key="2">
    <source>
        <dbReference type="Proteomes" id="UP000078046"/>
    </source>
</evidence>
<dbReference type="EMBL" id="LWCA01000807">
    <property type="protein sequence ID" value="OAF66870.1"/>
    <property type="molecule type" value="Genomic_DNA"/>
</dbReference>
<proteinExistence type="predicted"/>
<evidence type="ECO:0000313" key="1">
    <source>
        <dbReference type="EMBL" id="OAF66870.1"/>
    </source>
</evidence>
<dbReference type="AlphaFoldDB" id="A0A177AYD8"/>
<keyword evidence="2" id="KW-1185">Reference proteome</keyword>
<sequence>MCNSNLKPCLLKQIEKHPNDENKLIENFRIKRARYDQKSKNRYKWGDK</sequence>
<reference evidence="1 2" key="1">
    <citation type="submission" date="2016-04" db="EMBL/GenBank/DDBJ databases">
        <title>The genome of Intoshia linei affirms orthonectids as highly simplified spiralians.</title>
        <authorList>
            <person name="Mikhailov K.V."/>
            <person name="Slusarev G.S."/>
            <person name="Nikitin M.A."/>
            <person name="Logacheva M.D."/>
            <person name="Penin A."/>
            <person name="Aleoshin V."/>
            <person name="Panchin Y.V."/>
        </authorList>
    </citation>
    <scope>NUCLEOTIDE SEQUENCE [LARGE SCALE GENOMIC DNA]</scope>
    <source>
        <strain evidence="1">Intl2013</strain>
        <tissue evidence="1">Whole animal</tissue>
    </source>
</reference>
<protein>
    <submittedName>
        <fullName evidence="1">Uncharacterized protein</fullName>
    </submittedName>
</protein>
<comment type="caution">
    <text evidence="1">The sequence shown here is derived from an EMBL/GenBank/DDBJ whole genome shotgun (WGS) entry which is preliminary data.</text>
</comment>
<name>A0A177AYD8_9BILA</name>
<accession>A0A177AYD8</accession>